<dbReference type="OrthoDB" id="3831431at2"/>
<sequence>MTATHAWPAAVAAGRRRDYSTVLAPDVLADGYGVLVEVLSPGPVGGPPRMRTLGGGRFTVAYVTHALTTADLGEEGAERPLRDEQSRPLLMMYGLVRAGTTSTPPRQSDLDGARRVALAAYRHFLAGEEAFRALTSRAVPVDWPGASAAQPPAPGRRFGRAGVVAGALLVLVALVGWFFLRSGGEPNPCAPATAVVVASPAPATCPPTTGPPRR</sequence>
<dbReference type="EMBL" id="QUMQ01000001">
    <property type="protein sequence ID" value="REF99885.1"/>
    <property type="molecule type" value="Genomic_DNA"/>
</dbReference>
<keyword evidence="1" id="KW-0812">Transmembrane</keyword>
<evidence type="ECO:0000313" key="2">
    <source>
        <dbReference type="EMBL" id="REF99885.1"/>
    </source>
</evidence>
<protein>
    <submittedName>
        <fullName evidence="2">Uncharacterized protein</fullName>
    </submittedName>
</protein>
<comment type="caution">
    <text evidence="2">The sequence shown here is derived from an EMBL/GenBank/DDBJ whole genome shotgun (WGS) entry which is preliminary data.</text>
</comment>
<accession>A0A3D9ZRN1</accession>
<dbReference type="AlphaFoldDB" id="A0A3D9ZRN1"/>
<name>A0A3D9ZRN1_9ACTN</name>
<dbReference type="RefSeq" id="WP_116071012.1">
    <property type="nucleotide sequence ID" value="NZ_BONB01000054.1"/>
</dbReference>
<dbReference type="Proteomes" id="UP000256913">
    <property type="component" value="Unassembled WGS sequence"/>
</dbReference>
<proteinExistence type="predicted"/>
<organism evidence="2 3">
    <name type="scientific">Asanoa ferruginea</name>
    <dbReference type="NCBI Taxonomy" id="53367"/>
    <lineage>
        <taxon>Bacteria</taxon>
        <taxon>Bacillati</taxon>
        <taxon>Actinomycetota</taxon>
        <taxon>Actinomycetes</taxon>
        <taxon>Micromonosporales</taxon>
        <taxon>Micromonosporaceae</taxon>
        <taxon>Asanoa</taxon>
    </lineage>
</organism>
<evidence type="ECO:0000256" key="1">
    <source>
        <dbReference type="SAM" id="Phobius"/>
    </source>
</evidence>
<evidence type="ECO:0000313" key="3">
    <source>
        <dbReference type="Proteomes" id="UP000256913"/>
    </source>
</evidence>
<gene>
    <name evidence="2" type="ORF">DFJ67_5929</name>
</gene>
<feature type="transmembrane region" description="Helical" evidence="1">
    <location>
        <begin position="161"/>
        <end position="180"/>
    </location>
</feature>
<keyword evidence="3" id="KW-1185">Reference proteome</keyword>
<keyword evidence="1" id="KW-1133">Transmembrane helix</keyword>
<keyword evidence="1" id="KW-0472">Membrane</keyword>
<reference evidence="2 3" key="1">
    <citation type="submission" date="2018-08" db="EMBL/GenBank/DDBJ databases">
        <title>Sequencing the genomes of 1000 actinobacteria strains.</title>
        <authorList>
            <person name="Klenk H.-P."/>
        </authorList>
    </citation>
    <scope>NUCLEOTIDE SEQUENCE [LARGE SCALE GENOMIC DNA]</scope>
    <source>
        <strain evidence="2 3">DSM 44099</strain>
    </source>
</reference>